<keyword evidence="4" id="KW-1185">Reference proteome</keyword>
<evidence type="ECO:0000313" key="3">
    <source>
        <dbReference type="EMBL" id="KGM03836.1"/>
    </source>
</evidence>
<evidence type="ECO:0000259" key="2">
    <source>
        <dbReference type="Pfam" id="PF04892"/>
    </source>
</evidence>
<gene>
    <name evidence="3" type="ORF">Q760_10240</name>
</gene>
<accession>A0A0A0BES5</accession>
<reference evidence="3 4" key="1">
    <citation type="submission" date="2013-10" db="EMBL/GenBank/DDBJ databases">
        <authorList>
            <person name="Wang G."/>
            <person name="Zhuang W."/>
        </authorList>
    </citation>
    <scope>NUCLEOTIDE SEQUENCE [LARGE SCALE GENOMIC DNA]</scope>
    <source>
        <strain evidence="3 4">DSM 20118</strain>
    </source>
</reference>
<dbReference type="InterPro" id="IPR006976">
    <property type="entry name" value="VanZ-like"/>
</dbReference>
<dbReference type="InterPro" id="IPR053150">
    <property type="entry name" value="Teicoplanin_resist-assoc"/>
</dbReference>
<feature type="transmembrane region" description="Helical" evidence="1">
    <location>
        <begin position="6"/>
        <end position="30"/>
    </location>
</feature>
<dbReference type="PANTHER" id="PTHR36834:SF1">
    <property type="entry name" value="INTEGRAL MEMBRANE PROTEIN"/>
    <property type="match status" value="1"/>
</dbReference>
<dbReference type="STRING" id="1408250.Q760_10240"/>
<dbReference type="AlphaFoldDB" id="A0A0A0BES5"/>
<proteinExistence type="predicted"/>
<evidence type="ECO:0000256" key="1">
    <source>
        <dbReference type="SAM" id="Phobius"/>
    </source>
</evidence>
<keyword evidence="1" id="KW-0812">Transmembrane</keyword>
<name>A0A0A0BES5_9CELL</name>
<dbReference type="Pfam" id="PF04892">
    <property type="entry name" value="VanZ"/>
    <property type="match status" value="1"/>
</dbReference>
<feature type="transmembrane region" description="Helical" evidence="1">
    <location>
        <begin position="153"/>
        <end position="172"/>
    </location>
</feature>
<dbReference type="EMBL" id="AXNT01000003">
    <property type="protein sequence ID" value="KGM03836.1"/>
    <property type="molecule type" value="Genomic_DNA"/>
</dbReference>
<dbReference type="PANTHER" id="PTHR36834">
    <property type="entry name" value="MEMBRANE PROTEIN-RELATED"/>
    <property type="match status" value="1"/>
</dbReference>
<feature type="transmembrane region" description="Helical" evidence="1">
    <location>
        <begin position="126"/>
        <end position="147"/>
    </location>
</feature>
<keyword evidence="1" id="KW-1133">Transmembrane helix</keyword>
<comment type="caution">
    <text evidence="3">The sequence shown here is derived from an EMBL/GenBank/DDBJ whole genome shotgun (WGS) entry which is preliminary data.</text>
</comment>
<dbReference type="RefSeq" id="WP_052103332.1">
    <property type="nucleotide sequence ID" value="NZ_AXNT01000003.1"/>
</dbReference>
<sequence length="204" mass="20903">MQQYLHAFGGLIALLGLVAAGCGVALALLGARAVRDGATWSSYLARVGPRVAFAVLCLGTAFATLTPAGARDGRAVDLVPLRTALAAGMTTTTPMQIAGNLALLFWLGLLLPVVSSRRWTVGRTTAVVAVTSAGIEAAQYVLGLGRFSTVDDVLLNTLGGAVAAVVGVHVLAPWVRQCTRLEAAVKRGSRAPVDEDGGARLSQG</sequence>
<protein>
    <recommendedName>
        <fullName evidence="2">VanZ-like domain-containing protein</fullName>
    </recommendedName>
</protein>
<evidence type="ECO:0000313" key="4">
    <source>
        <dbReference type="Proteomes" id="UP000029833"/>
    </source>
</evidence>
<dbReference type="Proteomes" id="UP000029833">
    <property type="component" value="Unassembled WGS sequence"/>
</dbReference>
<feature type="domain" description="VanZ-like" evidence="2">
    <location>
        <begin position="74"/>
        <end position="166"/>
    </location>
</feature>
<feature type="transmembrane region" description="Helical" evidence="1">
    <location>
        <begin position="97"/>
        <end position="114"/>
    </location>
</feature>
<organism evidence="3 4">
    <name type="scientific">Cellulomonas cellasea DSM 20118</name>
    <dbReference type="NCBI Taxonomy" id="1408250"/>
    <lineage>
        <taxon>Bacteria</taxon>
        <taxon>Bacillati</taxon>
        <taxon>Actinomycetota</taxon>
        <taxon>Actinomycetes</taxon>
        <taxon>Micrococcales</taxon>
        <taxon>Cellulomonadaceae</taxon>
        <taxon>Cellulomonas</taxon>
    </lineage>
</organism>
<feature type="transmembrane region" description="Helical" evidence="1">
    <location>
        <begin position="51"/>
        <end position="70"/>
    </location>
</feature>
<keyword evidence="1" id="KW-0472">Membrane</keyword>